<dbReference type="Pfam" id="PF04442">
    <property type="entry name" value="CtaG_Cox11"/>
    <property type="match status" value="1"/>
</dbReference>
<evidence type="ECO:0000256" key="3">
    <source>
        <dbReference type="ARBA" id="ARBA00009620"/>
    </source>
</evidence>
<dbReference type="SUPFAM" id="SSF110111">
    <property type="entry name" value="Ctag/Cox11"/>
    <property type="match status" value="1"/>
</dbReference>
<comment type="subcellular location">
    <subcellularLocation>
        <location evidence="2">Cell inner membrane</location>
        <topology evidence="2">Single-pass type II membrane protein</topology>
        <orientation evidence="2">Periplasmic side</orientation>
    </subcellularLocation>
</comment>
<keyword evidence="9" id="KW-0472">Membrane</keyword>
<evidence type="ECO:0000256" key="2">
    <source>
        <dbReference type="ARBA" id="ARBA00004382"/>
    </source>
</evidence>
<evidence type="ECO:0000313" key="10">
    <source>
        <dbReference type="EMBL" id="CAL1239458.1"/>
    </source>
</evidence>
<accession>A0ABM9NFU2</accession>
<dbReference type="Proteomes" id="UP001497493">
    <property type="component" value="Chromosome"/>
</dbReference>
<reference evidence="10 11" key="1">
    <citation type="submission" date="2024-04" db="EMBL/GenBank/DDBJ databases">
        <authorList>
            <person name="Cremers G."/>
        </authorList>
    </citation>
    <scope>NUCLEOTIDE SEQUENCE [LARGE SCALE GENOMIC DNA]</scope>
    <source>
        <strain evidence="10">MeCH1-AG</strain>
    </source>
</reference>
<evidence type="ECO:0000256" key="7">
    <source>
        <dbReference type="ARBA" id="ARBA00022989"/>
    </source>
</evidence>
<dbReference type="NCBIfam" id="NF003465">
    <property type="entry name" value="PRK05089.1"/>
    <property type="match status" value="1"/>
</dbReference>
<dbReference type="PANTHER" id="PTHR21320">
    <property type="entry name" value="CYTOCHROME C OXIDASE ASSEMBLY PROTEIN COX11-RELATED"/>
    <property type="match status" value="1"/>
</dbReference>
<keyword evidence="5" id="KW-0812">Transmembrane</keyword>
<evidence type="ECO:0000256" key="9">
    <source>
        <dbReference type="ARBA" id="ARBA00023136"/>
    </source>
</evidence>
<comment type="function">
    <text evidence="1">Exerts its effect at some terminal stage of cytochrome c oxidase synthesis, probably by being involved in the insertion of the copper B into subunit I.</text>
</comment>
<dbReference type="PANTHER" id="PTHR21320:SF3">
    <property type="entry name" value="CYTOCHROME C OXIDASE ASSEMBLY PROTEIN COX11, MITOCHONDRIAL-RELATED"/>
    <property type="match status" value="1"/>
</dbReference>
<dbReference type="EMBL" id="OZ026884">
    <property type="protein sequence ID" value="CAL1239458.1"/>
    <property type="molecule type" value="Genomic_DNA"/>
</dbReference>
<dbReference type="InterPro" id="IPR023471">
    <property type="entry name" value="CtaG/Cox11_dom_sf"/>
</dbReference>
<keyword evidence="8" id="KW-0186">Copper</keyword>
<evidence type="ECO:0000256" key="5">
    <source>
        <dbReference type="ARBA" id="ARBA00022692"/>
    </source>
</evidence>
<evidence type="ECO:0000313" key="11">
    <source>
        <dbReference type="Proteomes" id="UP001497493"/>
    </source>
</evidence>
<keyword evidence="6" id="KW-0735">Signal-anchor</keyword>
<gene>
    <name evidence="10" type="ORF">MECH1_V1_0682</name>
</gene>
<dbReference type="InterPro" id="IPR007533">
    <property type="entry name" value="Cyt_c_oxidase_assmbl_CtaG"/>
</dbReference>
<comment type="similarity">
    <text evidence="3">Belongs to the COX11/CtaG family.</text>
</comment>
<dbReference type="PIRSF" id="PIRSF005413">
    <property type="entry name" value="COX11"/>
    <property type="match status" value="1"/>
</dbReference>
<name>A0ABM9NFU2_9GAMM</name>
<keyword evidence="7" id="KW-1133">Transmembrane helix</keyword>
<keyword evidence="11" id="KW-1185">Reference proteome</keyword>
<evidence type="ECO:0000256" key="4">
    <source>
        <dbReference type="ARBA" id="ARBA00015384"/>
    </source>
</evidence>
<protein>
    <recommendedName>
        <fullName evidence="4">Cytochrome c oxidase assembly protein CtaG</fullName>
    </recommendedName>
</protein>
<proteinExistence type="inferred from homology"/>
<sequence>MFGFGFALVPLYNVFCEVTGLNGKIKTQAAAQTDMKADQSRELTLEFVTSLNQNMPLAFRAEKAKLKVHPGEYYTVNFFAENLTDKKLVGQAIPSIAPGWATQYLKKVECFCFSEQAFEPHEKRTMPVRFVIDPALPGSVKDLTLAYTFFDITEKTRN</sequence>
<dbReference type="Gene3D" id="2.60.370.10">
    <property type="entry name" value="Ctag/Cox11"/>
    <property type="match status" value="1"/>
</dbReference>
<evidence type="ECO:0000256" key="8">
    <source>
        <dbReference type="ARBA" id="ARBA00023008"/>
    </source>
</evidence>
<evidence type="ECO:0000256" key="1">
    <source>
        <dbReference type="ARBA" id="ARBA00004007"/>
    </source>
</evidence>
<organism evidence="10 11">
    <name type="scientific">Candidatus Methylocalor cossyra</name>
    <dbReference type="NCBI Taxonomy" id="3108543"/>
    <lineage>
        <taxon>Bacteria</taxon>
        <taxon>Pseudomonadati</taxon>
        <taxon>Pseudomonadota</taxon>
        <taxon>Gammaproteobacteria</taxon>
        <taxon>Methylococcales</taxon>
        <taxon>Methylococcaceae</taxon>
        <taxon>Candidatus Methylocalor</taxon>
    </lineage>
</organism>
<evidence type="ECO:0000256" key="6">
    <source>
        <dbReference type="ARBA" id="ARBA00022968"/>
    </source>
</evidence>